<dbReference type="Pfam" id="PF13563">
    <property type="entry name" value="2_5_RNA_ligase2"/>
    <property type="match status" value="1"/>
</dbReference>
<accession>H5UU17</accession>
<protein>
    <recommendedName>
        <fullName evidence="4">2'-5' RNA ligase</fullName>
    </recommendedName>
</protein>
<feature type="region of interest" description="Disordered" evidence="1">
    <location>
        <begin position="1"/>
        <end position="20"/>
    </location>
</feature>
<gene>
    <name evidence="2" type="ORF">MOPEL_099_00250</name>
</gene>
<dbReference type="PANTHER" id="PTHR40037">
    <property type="entry name" value="PHOSPHOESTERASE YJCG-RELATED"/>
    <property type="match status" value="1"/>
</dbReference>
<dbReference type="Proteomes" id="UP000004367">
    <property type="component" value="Unassembled WGS sequence"/>
</dbReference>
<dbReference type="OrthoDB" id="358773at2"/>
<sequence>MSRGETAPDGEDLPGSGPRVEIGVLVPVPEPLSGRVRALRTAIGDPRGGPIPPHVTVVPPTEIDAAALPAIVEHLSTVAALGRPFEVHLQGTRTFQPVTDVVYLAVVGGAEELDDVQDAVRRGPLAVDLRYPYHPHVTLAHDVPQAGLDRARSEMADVDERFTVGGFVLYAHPVEAPWEIVGTFALGS</sequence>
<comment type="caution">
    <text evidence="2">The sequence shown here is derived from an EMBL/GenBank/DDBJ whole genome shotgun (WGS) entry which is preliminary data.</text>
</comment>
<dbReference type="PANTHER" id="PTHR40037:SF1">
    <property type="entry name" value="PHOSPHOESTERASE SAOUHSC_00951-RELATED"/>
    <property type="match status" value="1"/>
</dbReference>
<dbReference type="SUPFAM" id="SSF55144">
    <property type="entry name" value="LigT-like"/>
    <property type="match status" value="1"/>
</dbReference>
<proteinExistence type="predicted"/>
<dbReference type="STRING" id="1089455.MOPEL_099_00250"/>
<evidence type="ECO:0000256" key="1">
    <source>
        <dbReference type="SAM" id="MobiDB-lite"/>
    </source>
</evidence>
<organism evidence="2 3">
    <name type="scientific">Mobilicoccus pelagius NBRC 104925</name>
    <dbReference type="NCBI Taxonomy" id="1089455"/>
    <lineage>
        <taxon>Bacteria</taxon>
        <taxon>Bacillati</taxon>
        <taxon>Actinomycetota</taxon>
        <taxon>Actinomycetes</taxon>
        <taxon>Micrococcales</taxon>
        <taxon>Dermatophilaceae</taxon>
        <taxon>Mobilicoccus</taxon>
    </lineage>
</organism>
<dbReference type="AlphaFoldDB" id="H5UU17"/>
<dbReference type="EMBL" id="BAFE01000076">
    <property type="protein sequence ID" value="GAB49225.1"/>
    <property type="molecule type" value="Genomic_DNA"/>
</dbReference>
<dbReference type="Gene3D" id="3.90.1140.10">
    <property type="entry name" value="Cyclic phosphodiesterase"/>
    <property type="match status" value="1"/>
</dbReference>
<dbReference type="InterPro" id="IPR050580">
    <property type="entry name" value="2H_phosphoesterase_YjcG-like"/>
</dbReference>
<evidence type="ECO:0008006" key="4">
    <source>
        <dbReference type="Google" id="ProtNLM"/>
    </source>
</evidence>
<reference evidence="2 3" key="1">
    <citation type="submission" date="2012-02" db="EMBL/GenBank/DDBJ databases">
        <title>Whole genome shotgun sequence of Mobilicoccus pelagius NBRC 104925.</title>
        <authorList>
            <person name="Yoshida Y."/>
            <person name="Hosoyama A."/>
            <person name="Tsuchikane K."/>
            <person name="Katsumata H."/>
            <person name="Yamazaki S."/>
            <person name="Fujita N."/>
        </authorList>
    </citation>
    <scope>NUCLEOTIDE SEQUENCE [LARGE SCALE GENOMIC DNA]</scope>
    <source>
        <strain evidence="2 3">NBRC 104925</strain>
    </source>
</reference>
<dbReference type="InterPro" id="IPR009097">
    <property type="entry name" value="Cyclic_Pdiesterase"/>
</dbReference>
<keyword evidence="3" id="KW-1185">Reference proteome</keyword>
<dbReference type="eggNOG" id="COG1514">
    <property type="taxonomic scope" value="Bacteria"/>
</dbReference>
<dbReference type="RefSeq" id="WP_009483122.1">
    <property type="nucleotide sequence ID" value="NZ_BAFE01000076.1"/>
</dbReference>
<evidence type="ECO:0000313" key="3">
    <source>
        <dbReference type="Proteomes" id="UP000004367"/>
    </source>
</evidence>
<name>H5UU17_9MICO</name>
<evidence type="ECO:0000313" key="2">
    <source>
        <dbReference type="EMBL" id="GAB49225.1"/>
    </source>
</evidence>